<comment type="caution">
    <text evidence="1">The sequence shown here is derived from an EMBL/GenBank/DDBJ whole genome shotgun (WGS) entry which is preliminary data.</text>
</comment>
<gene>
    <name evidence="1" type="ORF">IAA21_09640</name>
</gene>
<evidence type="ECO:0000313" key="1">
    <source>
        <dbReference type="EMBL" id="HIZ23041.1"/>
    </source>
</evidence>
<reference evidence="1" key="1">
    <citation type="journal article" date="2021" name="PeerJ">
        <title>Extensive microbial diversity within the chicken gut microbiome revealed by metagenomics and culture.</title>
        <authorList>
            <person name="Gilroy R."/>
            <person name="Ravi A."/>
            <person name="Getino M."/>
            <person name="Pursley I."/>
            <person name="Horton D.L."/>
            <person name="Alikhan N.F."/>
            <person name="Baker D."/>
            <person name="Gharbi K."/>
            <person name="Hall N."/>
            <person name="Watson M."/>
            <person name="Adriaenssens E.M."/>
            <person name="Foster-Nyarko E."/>
            <person name="Jarju S."/>
            <person name="Secka A."/>
            <person name="Antonio M."/>
            <person name="Oren A."/>
            <person name="Chaudhuri R.R."/>
            <person name="La Ragione R."/>
            <person name="Hildebrand F."/>
            <person name="Pallen M.J."/>
        </authorList>
    </citation>
    <scope>NUCLEOTIDE SEQUENCE</scope>
    <source>
        <strain evidence="1">14324</strain>
    </source>
</reference>
<proteinExistence type="predicted"/>
<dbReference type="AlphaFoldDB" id="A0A9D2ITV1"/>
<reference evidence="1" key="2">
    <citation type="submission" date="2021-04" db="EMBL/GenBank/DDBJ databases">
        <authorList>
            <person name="Gilroy R."/>
        </authorList>
    </citation>
    <scope>NUCLEOTIDE SEQUENCE</scope>
    <source>
        <strain evidence="1">14324</strain>
    </source>
</reference>
<sequence>MSYFEMLSIVLIILGIELKIDEVKNWQKNIMYTKVIFTICILACNDQAFAVQ</sequence>
<organism evidence="1 2">
    <name type="scientific">Candidatus Blautia faecigallinarum</name>
    <dbReference type="NCBI Taxonomy" id="2838488"/>
    <lineage>
        <taxon>Bacteria</taxon>
        <taxon>Bacillati</taxon>
        <taxon>Bacillota</taxon>
        <taxon>Clostridia</taxon>
        <taxon>Lachnospirales</taxon>
        <taxon>Lachnospiraceae</taxon>
        <taxon>Blautia</taxon>
    </lineage>
</organism>
<protein>
    <submittedName>
        <fullName evidence="1">Uncharacterized protein</fullName>
    </submittedName>
</protein>
<name>A0A9D2ITV1_9FIRM</name>
<accession>A0A9D2ITV1</accession>
<dbReference type="EMBL" id="DXBU01000131">
    <property type="protein sequence ID" value="HIZ23041.1"/>
    <property type="molecule type" value="Genomic_DNA"/>
</dbReference>
<evidence type="ECO:0000313" key="2">
    <source>
        <dbReference type="Proteomes" id="UP000824041"/>
    </source>
</evidence>
<dbReference type="Proteomes" id="UP000824041">
    <property type="component" value="Unassembled WGS sequence"/>
</dbReference>